<dbReference type="GeneID" id="31251665"/>
<dbReference type="CTD" id="31251665"/>
<evidence type="ECO:0000313" key="1">
    <source>
        <dbReference type="EMBL" id="EJD75406.1"/>
    </source>
</evidence>
<reference evidence="1" key="1">
    <citation type="submission" date="2012-04" db="EMBL/GenBank/DDBJ databases">
        <title>The Genome Sequence of Loa loa.</title>
        <authorList>
            <consortium name="The Broad Institute Genome Sequencing Platform"/>
            <consortium name="Broad Institute Genome Sequencing Center for Infectious Disease"/>
            <person name="Nutman T.B."/>
            <person name="Fink D.L."/>
            <person name="Russ C."/>
            <person name="Young S."/>
            <person name="Zeng Q."/>
            <person name="Gargeya S."/>
            <person name="Alvarado L."/>
            <person name="Berlin A."/>
            <person name="Chapman S.B."/>
            <person name="Chen Z."/>
            <person name="Freedman E."/>
            <person name="Gellesch M."/>
            <person name="Goldberg J."/>
            <person name="Griggs A."/>
            <person name="Gujja S."/>
            <person name="Heilman E.R."/>
            <person name="Heiman D."/>
            <person name="Howarth C."/>
            <person name="Mehta T."/>
            <person name="Neiman D."/>
            <person name="Pearson M."/>
            <person name="Roberts A."/>
            <person name="Saif S."/>
            <person name="Shea T."/>
            <person name="Shenoy N."/>
            <person name="Sisk P."/>
            <person name="Stolte C."/>
            <person name="Sykes S."/>
            <person name="White J."/>
            <person name="Yandava C."/>
            <person name="Haas B."/>
            <person name="Henn M.R."/>
            <person name="Nusbaum C."/>
            <person name="Birren B."/>
        </authorList>
    </citation>
    <scope>NUCLEOTIDE SEQUENCE [LARGE SCALE GENOMIC DNA]</scope>
</reference>
<proteinExistence type="predicted"/>
<organism evidence="1">
    <name type="scientific">Loa loa</name>
    <name type="common">Eye worm</name>
    <name type="synonym">Filaria loa</name>
    <dbReference type="NCBI Taxonomy" id="7209"/>
    <lineage>
        <taxon>Eukaryota</taxon>
        <taxon>Metazoa</taxon>
        <taxon>Ecdysozoa</taxon>
        <taxon>Nematoda</taxon>
        <taxon>Chromadorea</taxon>
        <taxon>Rhabditida</taxon>
        <taxon>Spirurina</taxon>
        <taxon>Spiruromorpha</taxon>
        <taxon>Filarioidea</taxon>
        <taxon>Onchocercidae</taxon>
        <taxon>Loa</taxon>
    </lineage>
</organism>
<sequence length="135" mass="14873">MGRIDRLIKGKDICRSAVVRIANGKELVRTVEHLYPLEICLPMFGVLHTKEGETTLSFCRGSRKSATQGISDNQKSNYLVSCLKGSALQAVGSYERAAKSDEVVGGVLIGKFGELSTRKKSLYYELSSIQRSSRE</sequence>
<dbReference type="RefSeq" id="XP_020306270.1">
    <property type="nucleotide sequence ID" value="XM_020450112.1"/>
</dbReference>
<name>A0A1S0UIZ8_LOALO</name>
<dbReference type="OrthoDB" id="6020750at2759"/>
<dbReference type="KEGG" id="loa:LOAG_17450"/>
<dbReference type="InParanoid" id="A0A1S0UIZ8"/>
<dbReference type="EMBL" id="JH712141">
    <property type="protein sequence ID" value="EJD75406.1"/>
    <property type="molecule type" value="Genomic_DNA"/>
</dbReference>
<gene>
    <name evidence="1" type="ORF">LOAG_17450</name>
</gene>
<accession>A0A1S0UIZ8</accession>
<protein>
    <submittedName>
        <fullName evidence="1">Uncharacterized protein</fullName>
    </submittedName>
</protein>
<dbReference type="AlphaFoldDB" id="A0A1S0UIZ8"/>